<accession>A0A0D2G1F0</accession>
<dbReference type="EMBL" id="KN847476">
    <property type="protein sequence ID" value="KIX08362.1"/>
    <property type="molecule type" value="Genomic_DNA"/>
</dbReference>
<dbReference type="GO" id="GO:0030697">
    <property type="term" value="F:tRNA (uracil(54)-C5)-methyltransferase activity, S-adenosyl methionine-dependent"/>
    <property type="evidence" value="ECO:0007669"/>
    <property type="project" value="EnsemblFungi"/>
</dbReference>
<dbReference type="PROSITE" id="PS50926">
    <property type="entry name" value="TRAM"/>
    <property type="match status" value="1"/>
</dbReference>
<dbReference type="SUPFAM" id="SSF50249">
    <property type="entry name" value="Nucleic acid-binding proteins"/>
    <property type="match status" value="1"/>
</dbReference>
<dbReference type="OrthoDB" id="10250660at2759"/>
<dbReference type="PROSITE" id="PS51622">
    <property type="entry name" value="SAM_MT_RNA_M5U_2"/>
    <property type="match status" value="1"/>
</dbReference>
<feature type="region of interest" description="Disordered" evidence="6">
    <location>
        <begin position="275"/>
        <end position="316"/>
    </location>
</feature>
<gene>
    <name evidence="8" type="ORF">Z518_03018</name>
</gene>
<comment type="similarity">
    <text evidence="4">Belongs to the class I-like SAM-binding methyltransferase superfamily. RNA M5U methyltransferase family.</text>
</comment>
<organism evidence="8 9">
    <name type="scientific">Rhinocladiella mackenziei CBS 650.93</name>
    <dbReference type="NCBI Taxonomy" id="1442369"/>
    <lineage>
        <taxon>Eukaryota</taxon>
        <taxon>Fungi</taxon>
        <taxon>Dikarya</taxon>
        <taxon>Ascomycota</taxon>
        <taxon>Pezizomycotina</taxon>
        <taxon>Eurotiomycetes</taxon>
        <taxon>Chaetothyriomycetidae</taxon>
        <taxon>Chaetothyriales</taxon>
        <taxon>Herpotrichiellaceae</taxon>
        <taxon>Rhinocladiella</taxon>
    </lineage>
</organism>
<feature type="binding site" evidence="4">
    <location>
        <position position="461"/>
    </location>
    <ligand>
        <name>S-adenosyl-L-methionine</name>
        <dbReference type="ChEBI" id="CHEBI:59789"/>
    </ligand>
</feature>
<dbReference type="GO" id="GO:0051908">
    <property type="term" value="F:double-stranded DNA 5'-3' DNA exonuclease activity"/>
    <property type="evidence" value="ECO:0007669"/>
    <property type="project" value="EnsemblFungi"/>
</dbReference>
<keyword evidence="3 4" id="KW-0949">S-adenosyl-L-methionine</keyword>
<dbReference type="HOGENOM" id="CLU_014689_3_0_1"/>
<protein>
    <recommendedName>
        <fullName evidence="7">TRAM domain-containing protein</fullName>
    </recommendedName>
</protein>
<dbReference type="Proteomes" id="UP000053617">
    <property type="component" value="Unassembled WGS sequence"/>
</dbReference>
<dbReference type="InterPro" id="IPR002792">
    <property type="entry name" value="TRAM_dom"/>
</dbReference>
<evidence type="ECO:0000313" key="9">
    <source>
        <dbReference type="Proteomes" id="UP000053617"/>
    </source>
</evidence>
<dbReference type="PANTHER" id="PTHR11061:SF30">
    <property type="entry name" value="TRNA (URACIL(54)-C(5))-METHYLTRANSFERASE"/>
    <property type="match status" value="1"/>
</dbReference>
<proteinExistence type="inferred from homology"/>
<dbReference type="GO" id="GO:0032259">
    <property type="term" value="P:methylation"/>
    <property type="evidence" value="ECO:0007669"/>
    <property type="project" value="UniProtKB-KW"/>
</dbReference>
<feature type="binding site" evidence="4">
    <location>
        <position position="395"/>
    </location>
    <ligand>
        <name>S-adenosyl-L-methionine</name>
        <dbReference type="ChEBI" id="CHEBI:59789"/>
    </ligand>
</feature>
<dbReference type="FunFam" id="2.40.50.140:FF:000201">
    <property type="entry name" value="TRM2p tRNA methyltransferase"/>
    <property type="match status" value="1"/>
</dbReference>
<dbReference type="RefSeq" id="XP_013275498.1">
    <property type="nucleotide sequence ID" value="XM_013420044.1"/>
</dbReference>
<keyword evidence="1 4" id="KW-0489">Methyltransferase</keyword>
<name>A0A0D2G1F0_9EURO</name>
<dbReference type="CDD" id="cd02440">
    <property type="entry name" value="AdoMet_MTases"/>
    <property type="match status" value="1"/>
</dbReference>
<evidence type="ECO:0000256" key="3">
    <source>
        <dbReference type="ARBA" id="ARBA00022691"/>
    </source>
</evidence>
<feature type="domain" description="TRAM" evidence="7">
    <location>
        <begin position="64"/>
        <end position="124"/>
    </location>
</feature>
<evidence type="ECO:0000256" key="2">
    <source>
        <dbReference type="ARBA" id="ARBA00022679"/>
    </source>
</evidence>
<feature type="region of interest" description="Disordered" evidence="6">
    <location>
        <begin position="585"/>
        <end position="613"/>
    </location>
</feature>
<dbReference type="InterPro" id="IPR010280">
    <property type="entry name" value="U5_MeTrfase_fam"/>
</dbReference>
<feature type="region of interest" description="Disordered" evidence="6">
    <location>
        <begin position="1"/>
        <end position="26"/>
    </location>
</feature>
<evidence type="ECO:0000259" key="7">
    <source>
        <dbReference type="PROSITE" id="PS50926"/>
    </source>
</evidence>
<evidence type="ECO:0000313" key="8">
    <source>
        <dbReference type="EMBL" id="KIX08362.1"/>
    </source>
</evidence>
<dbReference type="InterPro" id="IPR029063">
    <property type="entry name" value="SAM-dependent_MTases_sf"/>
</dbReference>
<dbReference type="PROSITE" id="PS51687">
    <property type="entry name" value="SAM_MT_RNA_M5U"/>
    <property type="match status" value="1"/>
</dbReference>
<evidence type="ECO:0000256" key="6">
    <source>
        <dbReference type="SAM" id="MobiDB-lite"/>
    </source>
</evidence>
<dbReference type="PROSITE" id="PS01230">
    <property type="entry name" value="TRMA_1"/>
    <property type="match status" value="1"/>
</dbReference>
<sequence length="613" mass="69112">MQKIARLNESASKRRRLDRPSEGTPVEVLNHESRTLLIKHLSKIAEDSNSETDGLDPEKLEYSPPEPFTEFEIEIEELSSTGDGLGYSPDMNHIYVVPFSVPGDRVLAKTYPRKKESSLYTILDLIKVLRPSLKRERITPGCKYFGICSGCQLQMMSYEDQLKHKKTIVEKAFQYFSDLDPSLIPPVGDTIASPLQYEYRTKLTPHFDRPPKRDHKNCKDKPPSIGFRQKNRKNVIDIENCLIGTPILNRGLQVEREKVHETFHRLDSGGTILLRESTTREHFTSRSKDDVEEISPEPEAKETNQRQPEADDTLPVKPSSSISFGIGQPTNSLTLPIPSSIFTEHRTRNLNTPEIVYTYPTYRDIKTYVSDQKNGWSTEYVEEFKFESHANSFFQNNNSILPAFIKYVRDNIVPRVPQTKISGGDKSAPAPRLKYLLDAYCGSGLFAVSLSKMFTSVLGIDVDKYGVDAARANAVHNGITNAGFITATAEFLFEDVPFPPAQSLVVMDPPRKGASIDFLKQLCEFGPARVVYVSCNVHTQARDVGILVRGFGGQWRYEIDSLRGADFFPQTGHVEGVCFLSRVENKPASEEDKPTEEDQKTYKSPKINEGRGT</sequence>
<dbReference type="VEuPathDB" id="FungiDB:Z518_03018"/>
<dbReference type="GeneID" id="25291089"/>
<feature type="region of interest" description="Disordered" evidence="6">
    <location>
        <begin position="204"/>
        <end position="226"/>
    </location>
</feature>
<feature type="binding site" evidence="4">
    <location>
        <position position="508"/>
    </location>
    <ligand>
        <name>S-adenosyl-L-methionine</name>
        <dbReference type="ChEBI" id="CHEBI:59789"/>
    </ligand>
</feature>
<keyword evidence="2 4" id="KW-0808">Transferase</keyword>
<dbReference type="GO" id="GO:0006400">
    <property type="term" value="P:tRNA modification"/>
    <property type="evidence" value="ECO:0007669"/>
    <property type="project" value="EnsemblFungi"/>
</dbReference>
<dbReference type="Gene3D" id="3.40.50.150">
    <property type="entry name" value="Vaccinia Virus protein VP39"/>
    <property type="match status" value="2"/>
</dbReference>
<dbReference type="InterPro" id="IPR025795">
    <property type="entry name" value="tRNA_(uracil-5-)_MeTrfase"/>
</dbReference>
<dbReference type="InterPro" id="IPR012340">
    <property type="entry name" value="NA-bd_OB-fold"/>
</dbReference>
<feature type="compositionally biased region" description="Basic and acidic residues" evidence="6">
    <location>
        <begin position="277"/>
        <end position="289"/>
    </location>
</feature>
<dbReference type="STRING" id="1442369.A0A0D2G1F0"/>
<evidence type="ECO:0000256" key="5">
    <source>
        <dbReference type="PROSITE-ProRule" id="PRU10015"/>
    </source>
</evidence>
<dbReference type="InterPro" id="IPR030390">
    <property type="entry name" value="MeTrfase_TrmA_AS"/>
</dbReference>
<dbReference type="Pfam" id="PF05958">
    <property type="entry name" value="tRNA_U5-meth_tr"/>
    <property type="match status" value="1"/>
</dbReference>
<evidence type="ECO:0000256" key="1">
    <source>
        <dbReference type="ARBA" id="ARBA00022603"/>
    </source>
</evidence>
<feature type="binding site" evidence="4">
    <location>
        <position position="440"/>
    </location>
    <ligand>
        <name>S-adenosyl-L-methionine</name>
        <dbReference type="ChEBI" id="CHEBI:59789"/>
    </ligand>
</feature>
<feature type="active site" description="Nucleophile" evidence="4">
    <location>
        <position position="535"/>
    </location>
</feature>
<reference evidence="8 9" key="1">
    <citation type="submission" date="2015-01" db="EMBL/GenBank/DDBJ databases">
        <title>The Genome Sequence of Rhinocladiella mackenzie CBS 650.93.</title>
        <authorList>
            <consortium name="The Broad Institute Genomics Platform"/>
            <person name="Cuomo C."/>
            <person name="de Hoog S."/>
            <person name="Gorbushina A."/>
            <person name="Stielow B."/>
            <person name="Teixiera M."/>
            <person name="Abouelleil A."/>
            <person name="Chapman S.B."/>
            <person name="Priest M."/>
            <person name="Young S.K."/>
            <person name="Wortman J."/>
            <person name="Nusbaum C."/>
            <person name="Birren B."/>
        </authorList>
    </citation>
    <scope>NUCLEOTIDE SEQUENCE [LARGE SCALE GENOMIC DNA]</scope>
    <source>
        <strain evidence="8 9">CBS 650.93</strain>
    </source>
</reference>
<dbReference type="SUPFAM" id="SSF53335">
    <property type="entry name" value="S-adenosyl-L-methionine-dependent methyltransferases"/>
    <property type="match status" value="1"/>
</dbReference>
<dbReference type="GO" id="GO:0000014">
    <property type="term" value="F:single-stranded DNA endodeoxyribonuclease activity"/>
    <property type="evidence" value="ECO:0007669"/>
    <property type="project" value="EnsemblFungi"/>
</dbReference>
<evidence type="ECO:0000256" key="4">
    <source>
        <dbReference type="PROSITE-ProRule" id="PRU01024"/>
    </source>
</evidence>
<feature type="compositionally biased region" description="Basic and acidic residues" evidence="6">
    <location>
        <begin position="204"/>
        <end position="222"/>
    </location>
</feature>
<dbReference type="PANTHER" id="PTHR11061">
    <property type="entry name" value="RNA M5U METHYLTRANSFERASE"/>
    <property type="match status" value="1"/>
</dbReference>
<feature type="active site" evidence="5">
    <location>
        <position position="535"/>
    </location>
</feature>
<keyword evidence="9" id="KW-1185">Reference proteome</keyword>
<dbReference type="Gene3D" id="2.40.50.140">
    <property type="entry name" value="Nucleic acid-binding proteins"/>
    <property type="match status" value="1"/>
</dbReference>
<dbReference type="AlphaFoldDB" id="A0A0D2G1F0"/>